<evidence type="ECO:0000256" key="8">
    <source>
        <dbReference type="ARBA" id="ARBA00023027"/>
    </source>
</evidence>
<evidence type="ECO:0000313" key="9">
    <source>
        <dbReference type="Proteomes" id="UP000515146"/>
    </source>
</evidence>
<dbReference type="InterPro" id="IPR017438">
    <property type="entry name" value="ATP-NAD_kinase_N"/>
</dbReference>
<dbReference type="PANTHER" id="PTHR20275:SF0">
    <property type="entry name" value="NAD KINASE"/>
    <property type="match status" value="1"/>
</dbReference>
<dbReference type="SUPFAM" id="SSF111331">
    <property type="entry name" value="NAD kinase/diacylglycerol kinase-like"/>
    <property type="match status" value="1"/>
</dbReference>
<dbReference type="RefSeq" id="XP_027193944.1">
    <property type="nucleotide sequence ID" value="XM_027338143.1"/>
</dbReference>
<sequence>MIELDTPTSEKCRVLFILKLDSQDAIDAAIVLALELLTNRKLEIYLESRTLNYLDSRLLSKVNIFNCETSKIDLIISLGGDGTTLRSVKLFQGKTVPKVIAVALGSLCYLNRTYVDEVSNLVFEYIENPNNASLKYEKRYALEIFVYNKDGIVEGPFRALNECVIDRGACSGLRKLDVFIDDTYYITVVADGIIIATPTGSTAYSMAAGASVVDPAVRCSIITPICPHSLSLRPIVIQASSLIKVRLNEDSRTDATIRVDGETLKKLDYDSHVTISEDKNPIVFLGFDRMQDLWLMSLKDNLFWGKTPVIESQNFSYKSRESFYIN</sequence>
<gene>
    <name evidence="10" type="primary">LOC113788679</name>
</gene>
<dbReference type="KEGG" id="dpte:113788679"/>
<dbReference type="OrthoDB" id="24581at2759"/>
<dbReference type="Proteomes" id="UP000515146">
    <property type="component" value="Unplaced"/>
</dbReference>
<keyword evidence="8" id="KW-0520">NAD</keyword>
<evidence type="ECO:0000256" key="5">
    <source>
        <dbReference type="ARBA" id="ARBA00022777"/>
    </source>
</evidence>
<evidence type="ECO:0000256" key="3">
    <source>
        <dbReference type="ARBA" id="ARBA00022679"/>
    </source>
</evidence>
<reference evidence="10" key="1">
    <citation type="submission" date="2025-08" db="UniProtKB">
        <authorList>
            <consortium name="RefSeq"/>
        </authorList>
    </citation>
    <scope>IDENTIFICATION</scope>
    <source>
        <strain evidence="10">Airmid</strain>
    </source>
</reference>
<dbReference type="FunFam" id="2.60.200.30:FF:000009">
    <property type="entry name" value="Poly(P)/ATP NAD kinase"/>
    <property type="match status" value="1"/>
</dbReference>
<evidence type="ECO:0000256" key="1">
    <source>
        <dbReference type="ARBA" id="ARBA00010995"/>
    </source>
</evidence>
<dbReference type="InterPro" id="IPR016064">
    <property type="entry name" value="NAD/diacylglycerol_kinase_sf"/>
</dbReference>
<dbReference type="EC" id="2.7.1.23" evidence="2"/>
<dbReference type="GO" id="GO:0005524">
    <property type="term" value="F:ATP binding"/>
    <property type="evidence" value="ECO:0007669"/>
    <property type="project" value="UniProtKB-KW"/>
</dbReference>
<comment type="similarity">
    <text evidence="1">Belongs to the NAD kinase family.</text>
</comment>
<organism evidence="9 10">
    <name type="scientific">Dermatophagoides pteronyssinus</name>
    <name type="common">European house dust mite</name>
    <dbReference type="NCBI Taxonomy" id="6956"/>
    <lineage>
        <taxon>Eukaryota</taxon>
        <taxon>Metazoa</taxon>
        <taxon>Ecdysozoa</taxon>
        <taxon>Arthropoda</taxon>
        <taxon>Chelicerata</taxon>
        <taxon>Arachnida</taxon>
        <taxon>Acari</taxon>
        <taxon>Acariformes</taxon>
        <taxon>Sarcoptiformes</taxon>
        <taxon>Astigmata</taxon>
        <taxon>Psoroptidia</taxon>
        <taxon>Analgoidea</taxon>
        <taxon>Pyroglyphidae</taxon>
        <taxon>Dermatophagoidinae</taxon>
        <taxon>Dermatophagoides</taxon>
    </lineage>
</organism>
<dbReference type="Gene3D" id="2.60.200.30">
    <property type="entry name" value="Probable inorganic polyphosphate/atp-NAD kinase, domain 2"/>
    <property type="match status" value="1"/>
</dbReference>
<dbReference type="Pfam" id="PF01513">
    <property type="entry name" value="NAD_kinase"/>
    <property type="match status" value="1"/>
</dbReference>
<keyword evidence="3" id="KW-0808">Transferase</keyword>
<dbReference type="GO" id="GO:0019674">
    <property type="term" value="P:NAD+ metabolic process"/>
    <property type="evidence" value="ECO:0007669"/>
    <property type="project" value="InterPro"/>
</dbReference>
<keyword evidence="6" id="KW-0067">ATP-binding</keyword>
<dbReference type="GO" id="GO:0006741">
    <property type="term" value="P:NADP+ biosynthetic process"/>
    <property type="evidence" value="ECO:0007669"/>
    <property type="project" value="InterPro"/>
</dbReference>
<keyword evidence="4" id="KW-0547">Nucleotide-binding</keyword>
<dbReference type="AlphaFoldDB" id="A0A6P6XPZ7"/>
<keyword evidence="9" id="KW-1185">Reference proteome</keyword>
<dbReference type="InterPro" id="IPR002504">
    <property type="entry name" value="NADK"/>
</dbReference>
<proteinExistence type="inferred from homology"/>
<evidence type="ECO:0000313" key="10">
    <source>
        <dbReference type="RefSeq" id="XP_027193944.1"/>
    </source>
</evidence>
<dbReference type="HAMAP" id="MF_00361">
    <property type="entry name" value="NAD_kinase"/>
    <property type="match status" value="1"/>
</dbReference>
<evidence type="ECO:0000256" key="2">
    <source>
        <dbReference type="ARBA" id="ARBA00012120"/>
    </source>
</evidence>
<dbReference type="InterPro" id="IPR017437">
    <property type="entry name" value="ATP-NAD_kinase_PpnK-typ_C"/>
</dbReference>
<keyword evidence="5" id="KW-0418">Kinase</keyword>
<accession>A0A6P6XPZ7</accession>
<dbReference type="InParanoid" id="A0A6P6XPZ7"/>
<dbReference type="PANTHER" id="PTHR20275">
    <property type="entry name" value="NAD KINASE"/>
    <property type="match status" value="1"/>
</dbReference>
<evidence type="ECO:0000256" key="4">
    <source>
        <dbReference type="ARBA" id="ARBA00022741"/>
    </source>
</evidence>
<evidence type="ECO:0000256" key="6">
    <source>
        <dbReference type="ARBA" id="ARBA00022840"/>
    </source>
</evidence>
<name>A0A6P6XPZ7_DERPT</name>
<dbReference type="Pfam" id="PF20143">
    <property type="entry name" value="NAD_kinase_C"/>
    <property type="match status" value="1"/>
</dbReference>
<protein>
    <recommendedName>
        <fullName evidence="2">NAD(+) kinase</fullName>
        <ecNumber evidence="2">2.7.1.23</ecNumber>
    </recommendedName>
</protein>
<evidence type="ECO:0000256" key="7">
    <source>
        <dbReference type="ARBA" id="ARBA00022857"/>
    </source>
</evidence>
<dbReference type="GO" id="GO:0003951">
    <property type="term" value="F:NAD+ kinase activity"/>
    <property type="evidence" value="ECO:0007669"/>
    <property type="project" value="UniProtKB-EC"/>
</dbReference>
<keyword evidence="7" id="KW-0521">NADP</keyword>
<dbReference type="Gene3D" id="3.40.50.10330">
    <property type="entry name" value="Probable inorganic polyphosphate/atp-NAD kinase, domain 1"/>
    <property type="match status" value="1"/>
</dbReference>